<evidence type="ECO:0000313" key="8">
    <source>
        <dbReference type="EMBL" id="KAK7094449.1"/>
    </source>
</evidence>
<dbReference type="PANTHER" id="PTHR45709">
    <property type="entry name" value="LARGE SUBUNIT GTPASE 1 HOMOLOG-RELATED"/>
    <property type="match status" value="1"/>
</dbReference>
<accession>A0AAN9AXV5</accession>
<sequence>MPGKPFSGKQKKKQLQERREKKKGAQGVYDDDDVQEVGQTTSGDGDQGQAEILHVHQQPTSSKDFDPNRYRLHFLKVSPEEMKKRKAAARKPVIKVAEKDLEMSVESIHVKEPSLDFPKRPPWEFTLSKQQLEKQERSYFQDYVHSILTSHDAERLSYFELNLETWRQLWRVIEISDILLLIADIRHPVLHLPPSLYKYLREELRREVVIVLNKVDLVPPGLTAAWRAYLNSVFSEAHIVCFASVPAVSEETGTGFHHKQKKRSVKPLGPQELLDMCKEFVKEKVNLESWQHKMDTQDISTSAPDKHDHEESVAPGNQPNRQSQIGAADIGYGVYQRFRDGILTIGCIGYPNVGKSSLLNGLVGKKVVSVSKTPGHTKHLQTIFLTPTVKLCDCPGLVFPSYVDKSLQILSGIFPIAQVREPYSAVGYLAQWLDLPRVLHLPHPDIVAKKHVPQDNKDLVWSAYDMCEGWAMKYGYFTAKAARPDVYRAANHILRLAVEGRLRLCYAPPGYFDQKETWKTDPFATSLAERLEKQAKFGSSAALQEDSVSESDSDGNQDAASSGSGSDGDSESENGRDEGGRRHKHTVDRNPFALLSDH</sequence>
<dbReference type="PRINTS" id="PR00326">
    <property type="entry name" value="GTP1OBG"/>
</dbReference>
<dbReference type="InterPro" id="IPR006073">
    <property type="entry name" value="GTP-bd"/>
</dbReference>
<protein>
    <recommendedName>
        <fullName evidence="5">Guanine nucleotide-binding protein-like 1</fullName>
    </recommendedName>
</protein>
<feature type="region of interest" description="Disordered" evidence="6">
    <location>
        <begin position="1"/>
        <end position="67"/>
    </location>
</feature>
<evidence type="ECO:0000313" key="9">
    <source>
        <dbReference type="Proteomes" id="UP001374579"/>
    </source>
</evidence>
<reference evidence="8 9" key="1">
    <citation type="submission" date="2024-02" db="EMBL/GenBank/DDBJ databases">
        <title>Chromosome-scale genome assembly of the rough periwinkle Littorina saxatilis.</title>
        <authorList>
            <person name="De Jode A."/>
            <person name="Faria R."/>
            <person name="Formenti G."/>
            <person name="Sims Y."/>
            <person name="Smith T.P."/>
            <person name="Tracey A."/>
            <person name="Wood J.M.D."/>
            <person name="Zagrodzka Z.B."/>
            <person name="Johannesson K."/>
            <person name="Butlin R.K."/>
            <person name="Leder E.H."/>
        </authorList>
    </citation>
    <scope>NUCLEOTIDE SEQUENCE [LARGE SCALE GENOMIC DNA]</scope>
    <source>
        <strain evidence="8">Snail1</strain>
        <tissue evidence="8">Muscle</tissue>
    </source>
</reference>
<dbReference type="GO" id="GO:0003924">
    <property type="term" value="F:GTPase activity"/>
    <property type="evidence" value="ECO:0007669"/>
    <property type="project" value="InterPro"/>
</dbReference>
<feature type="compositionally biased region" description="Low complexity" evidence="6">
    <location>
        <begin position="38"/>
        <end position="49"/>
    </location>
</feature>
<dbReference type="PANTHER" id="PTHR45709:SF3">
    <property type="entry name" value="GUANINE NUCLEOTIDE-BINDING PROTEIN-LIKE 1"/>
    <property type="match status" value="1"/>
</dbReference>
<keyword evidence="2" id="KW-0547">Nucleotide-binding</keyword>
<evidence type="ECO:0000256" key="2">
    <source>
        <dbReference type="ARBA" id="ARBA00022741"/>
    </source>
</evidence>
<evidence type="ECO:0000256" key="5">
    <source>
        <dbReference type="ARBA" id="ARBA00039902"/>
    </source>
</evidence>
<proteinExistence type="predicted"/>
<feature type="region of interest" description="Disordered" evidence="6">
    <location>
        <begin position="293"/>
        <end position="323"/>
    </location>
</feature>
<evidence type="ECO:0000256" key="6">
    <source>
        <dbReference type="SAM" id="MobiDB-lite"/>
    </source>
</evidence>
<evidence type="ECO:0000256" key="1">
    <source>
        <dbReference type="ARBA" id="ARBA00022553"/>
    </source>
</evidence>
<keyword evidence="3" id="KW-0342">GTP-binding</keyword>
<dbReference type="InterPro" id="IPR027417">
    <property type="entry name" value="P-loop_NTPase"/>
</dbReference>
<keyword evidence="9" id="KW-1185">Reference proteome</keyword>
<dbReference type="SUPFAM" id="SSF52540">
    <property type="entry name" value="P-loop containing nucleoside triphosphate hydrolases"/>
    <property type="match status" value="1"/>
</dbReference>
<gene>
    <name evidence="8" type="ORF">V1264_006009</name>
</gene>
<keyword evidence="1" id="KW-0597">Phosphoprotein</keyword>
<dbReference type="InterPro" id="IPR030378">
    <property type="entry name" value="G_CP_dom"/>
</dbReference>
<organism evidence="8 9">
    <name type="scientific">Littorina saxatilis</name>
    <dbReference type="NCBI Taxonomy" id="31220"/>
    <lineage>
        <taxon>Eukaryota</taxon>
        <taxon>Metazoa</taxon>
        <taxon>Spiralia</taxon>
        <taxon>Lophotrochozoa</taxon>
        <taxon>Mollusca</taxon>
        <taxon>Gastropoda</taxon>
        <taxon>Caenogastropoda</taxon>
        <taxon>Littorinimorpha</taxon>
        <taxon>Littorinoidea</taxon>
        <taxon>Littorinidae</taxon>
        <taxon>Littorina</taxon>
    </lineage>
</organism>
<dbReference type="AlphaFoldDB" id="A0AAN9AXV5"/>
<feature type="domain" description="CP-type G" evidence="7">
    <location>
        <begin position="166"/>
        <end position="400"/>
    </location>
</feature>
<feature type="region of interest" description="Disordered" evidence="6">
    <location>
        <begin position="538"/>
        <end position="598"/>
    </location>
</feature>
<dbReference type="Pfam" id="PF01926">
    <property type="entry name" value="MMR_HSR1"/>
    <property type="match status" value="1"/>
</dbReference>
<name>A0AAN9AXV5_9CAEN</name>
<dbReference type="CDD" id="cd01857">
    <property type="entry name" value="HSR1_MMR1"/>
    <property type="match status" value="1"/>
</dbReference>
<evidence type="ECO:0000256" key="4">
    <source>
        <dbReference type="ARBA" id="ARBA00037770"/>
    </source>
</evidence>
<dbReference type="PROSITE" id="PS51721">
    <property type="entry name" value="G_CP"/>
    <property type="match status" value="1"/>
</dbReference>
<dbReference type="Gene3D" id="3.40.50.300">
    <property type="entry name" value="P-loop containing nucleotide triphosphate hydrolases"/>
    <property type="match status" value="1"/>
</dbReference>
<comment type="caution">
    <text evidence="8">The sequence shown here is derived from an EMBL/GenBank/DDBJ whole genome shotgun (WGS) entry which is preliminary data.</text>
</comment>
<dbReference type="EMBL" id="JBAMIC010000018">
    <property type="protein sequence ID" value="KAK7094449.1"/>
    <property type="molecule type" value="Genomic_DNA"/>
</dbReference>
<evidence type="ECO:0000256" key="3">
    <source>
        <dbReference type="ARBA" id="ARBA00023134"/>
    </source>
</evidence>
<comment type="function">
    <text evidence="4">Possible regulatory or functional link with the histocompatibility cluster.</text>
</comment>
<dbReference type="InterPro" id="IPR043358">
    <property type="entry name" value="GNL1-like"/>
</dbReference>
<dbReference type="GO" id="GO:0005525">
    <property type="term" value="F:GTP binding"/>
    <property type="evidence" value="ECO:0007669"/>
    <property type="project" value="UniProtKB-KW"/>
</dbReference>
<evidence type="ECO:0000259" key="7">
    <source>
        <dbReference type="PROSITE" id="PS51721"/>
    </source>
</evidence>
<dbReference type="Proteomes" id="UP001374579">
    <property type="component" value="Unassembled WGS sequence"/>
</dbReference>